<feature type="compositionally biased region" description="Pro residues" evidence="1">
    <location>
        <begin position="55"/>
        <end position="64"/>
    </location>
</feature>
<evidence type="ECO:0000256" key="1">
    <source>
        <dbReference type="SAM" id="MobiDB-lite"/>
    </source>
</evidence>
<proteinExistence type="predicted"/>
<evidence type="ECO:0000313" key="2">
    <source>
        <dbReference type="EMBL" id="MBP2375766.1"/>
    </source>
</evidence>
<dbReference type="Proteomes" id="UP000766570">
    <property type="component" value="Unassembled WGS sequence"/>
</dbReference>
<comment type="caution">
    <text evidence="2">The sequence shown here is derived from an EMBL/GenBank/DDBJ whole genome shotgun (WGS) entry which is preliminary data.</text>
</comment>
<feature type="region of interest" description="Disordered" evidence="1">
    <location>
        <begin position="49"/>
        <end position="82"/>
    </location>
</feature>
<dbReference type="EMBL" id="JAGIOE010000001">
    <property type="protein sequence ID" value="MBP2375766.1"/>
    <property type="molecule type" value="Genomic_DNA"/>
</dbReference>
<accession>A0ABS4WHT9</accession>
<evidence type="ECO:0008006" key="4">
    <source>
        <dbReference type="Google" id="ProtNLM"/>
    </source>
</evidence>
<feature type="compositionally biased region" description="Low complexity" evidence="1">
    <location>
        <begin position="65"/>
        <end position="74"/>
    </location>
</feature>
<organism evidence="2 3">
    <name type="scientific">Paeniglutamicibacter psychrophenolicus</name>
    <dbReference type="NCBI Taxonomy" id="257454"/>
    <lineage>
        <taxon>Bacteria</taxon>
        <taxon>Bacillati</taxon>
        <taxon>Actinomycetota</taxon>
        <taxon>Actinomycetes</taxon>
        <taxon>Micrococcales</taxon>
        <taxon>Micrococcaceae</taxon>
        <taxon>Paeniglutamicibacter</taxon>
    </lineage>
</organism>
<keyword evidence="3" id="KW-1185">Reference proteome</keyword>
<reference evidence="2 3" key="1">
    <citation type="submission" date="2021-03" db="EMBL/GenBank/DDBJ databases">
        <title>Sequencing the genomes of 1000 actinobacteria strains.</title>
        <authorList>
            <person name="Klenk H.-P."/>
        </authorList>
    </citation>
    <scope>NUCLEOTIDE SEQUENCE [LARGE SCALE GENOMIC DNA]</scope>
    <source>
        <strain evidence="2 3">DSM 15454</strain>
    </source>
</reference>
<name>A0ABS4WHT9_9MICC</name>
<dbReference type="RefSeq" id="WP_344033257.1">
    <property type="nucleotide sequence ID" value="NZ_BAAAMI010000016.1"/>
</dbReference>
<evidence type="ECO:0000313" key="3">
    <source>
        <dbReference type="Proteomes" id="UP000766570"/>
    </source>
</evidence>
<protein>
    <recommendedName>
        <fullName evidence="4">Lipoprotein</fullName>
    </recommendedName>
</protein>
<gene>
    <name evidence="2" type="ORF">JOF46_003678</name>
</gene>
<sequence>MDRPDLAPTTTRFFPLDKKHWALDLMVAITLASSLSGCTAVVDDVDVATTEPSSRPAPRPPVAMLPPAVATPTMSAAPDPQQASRSIEELLRSGEHPLAGAVPGSEQVLLSVERSRGFSFALPARAKSVYLWIAVRCRRPVPLSLLAFDAAGRTTLMYSSDHCPATDLVAGPLDTTETRGVLTIPNGSPMHFTLVSGQLANADDRAGTRWPRKFLR</sequence>